<protein>
    <submittedName>
        <fullName evidence="2">Uncharacterized protein</fullName>
    </submittedName>
</protein>
<organism evidence="2 3">
    <name type="scientific">Pocillopora meandrina</name>
    <dbReference type="NCBI Taxonomy" id="46732"/>
    <lineage>
        <taxon>Eukaryota</taxon>
        <taxon>Metazoa</taxon>
        <taxon>Cnidaria</taxon>
        <taxon>Anthozoa</taxon>
        <taxon>Hexacorallia</taxon>
        <taxon>Scleractinia</taxon>
        <taxon>Astrocoeniina</taxon>
        <taxon>Pocilloporidae</taxon>
        <taxon>Pocillopora</taxon>
    </lineage>
</organism>
<dbReference type="AlphaFoldDB" id="A0AAU9XPI7"/>
<dbReference type="Proteomes" id="UP001159428">
    <property type="component" value="Unassembled WGS sequence"/>
</dbReference>
<evidence type="ECO:0000313" key="2">
    <source>
        <dbReference type="EMBL" id="CAH3153744.1"/>
    </source>
</evidence>
<evidence type="ECO:0000256" key="1">
    <source>
        <dbReference type="SAM" id="MobiDB-lite"/>
    </source>
</evidence>
<feature type="compositionally biased region" description="Polar residues" evidence="1">
    <location>
        <begin position="1"/>
        <end position="12"/>
    </location>
</feature>
<proteinExistence type="predicted"/>
<keyword evidence="3" id="KW-1185">Reference proteome</keyword>
<dbReference type="EMBL" id="CALNXJ010000054">
    <property type="protein sequence ID" value="CAH3153744.1"/>
    <property type="molecule type" value="Genomic_DNA"/>
</dbReference>
<gene>
    <name evidence="2" type="ORF">PMEA_00027254</name>
</gene>
<evidence type="ECO:0000313" key="3">
    <source>
        <dbReference type="Proteomes" id="UP001159428"/>
    </source>
</evidence>
<sequence length="261" mass="29189">MQDRYQTSISTDGQRKPEDPPFTPAFVVSQVILRRHNIQTSFWLILPQKNKFTLPLPRQRTNWSKNLWADQDLERSLTDIAFYVAACSNTTATYAQLQATLADVVAKENGASRPASHTPTPPGPRREYMRLVEQEEHSYTLPVEGIHISWAKILPSKTVIPPYDSPPTRSIGQLTPQASKGKFTSHLTFLVIFTDQPALLSTEASIALDVLTMHADFIRKCSISNPPQPLLTEPDSHQESAAGPPLPPPDTSMRVWPTLRT</sequence>
<reference evidence="2 3" key="1">
    <citation type="submission" date="2022-05" db="EMBL/GenBank/DDBJ databases">
        <authorList>
            <consortium name="Genoscope - CEA"/>
            <person name="William W."/>
        </authorList>
    </citation>
    <scope>NUCLEOTIDE SEQUENCE [LARGE SCALE GENOMIC DNA]</scope>
</reference>
<feature type="region of interest" description="Disordered" evidence="1">
    <location>
        <begin position="1"/>
        <end position="21"/>
    </location>
</feature>
<name>A0AAU9XPI7_9CNID</name>
<accession>A0AAU9XPI7</accession>
<feature type="region of interest" description="Disordered" evidence="1">
    <location>
        <begin position="228"/>
        <end position="261"/>
    </location>
</feature>
<comment type="caution">
    <text evidence="2">The sequence shown here is derived from an EMBL/GenBank/DDBJ whole genome shotgun (WGS) entry which is preliminary data.</text>
</comment>